<feature type="transmembrane region" description="Helical" evidence="1">
    <location>
        <begin position="73"/>
        <end position="94"/>
    </location>
</feature>
<dbReference type="Pfam" id="PF14329">
    <property type="entry name" value="DUF4386"/>
    <property type="match status" value="1"/>
</dbReference>
<keyword evidence="1" id="KW-0812">Transmembrane</keyword>
<dbReference type="EMBL" id="BARU01040732">
    <property type="protein sequence ID" value="GAH80816.1"/>
    <property type="molecule type" value="Genomic_DNA"/>
</dbReference>
<feature type="transmembrane region" description="Helical" evidence="1">
    <location>
        <begin position="135"/>
        <end position="153"/>
    </location>
</feature>
<gene>
    <name evidence="2" type="ORF">S03H2_62929</name>
</gene>
<feature type="transmembrane region" description="Helical" evidence="1">
    <location>
        <begin position="106"/>
        <end position="129"/>
    </location>
</feature>
<feature type="non-terminal residue" evidence="2">
    <location>
        <position position="1"/>
    </location>
</feature>
<feature type="transmembrane region" description="Helical" evidence="1">
    <location>
        <begin position="16"/>
        <end position="43"/>
    </location>
</feature>
<keyword evidence="1" id="KW-0472">Membrane</keyword>
<keyword evidence="1" id="KW-1133">Transmembrane helix</keyword>
<name>X1IEF6_9ZZZZ</name>
<sequence>GIGITMYPVLKKQSEALAFGFAAFRIIEGVLFSVSVVGILSILTLSQEFVKTGVPVASHFQTLGILLKDGQYWAYHVGTISFGLAAAMFYYSLYQSKLIPRWLSGWGLIGVPLWLAACLLIMFGCLAASSGLVMFLYLPIGVNEMVLAVWLIVKGFNPSAIASQSAKTDIN</sequence>
<dbReference type="InterPro" id="IPR025495">
    <property type="entry name" value="DUF4386"/>
</dbReference>
<protein>
    <recommendedName>
        <fullName evidence="3">DUF4386 domain-containing protein</fullName>
    </recommendedName>
</protein>
<organism evidence="2">
    <name type="scientific">marine sediment metagenome</name>
    <dbReference type="NCBI Taxonomy" id="412755"/>
    <lineage>
        <taxon>unclassified sequences</taxon>
        <taxon>metagenomes</taxon>
        <taxon>ecological metagenomes</taxon>
    </lineage>
</organism>
<evidence type="ECO:0008006" key="3">
    <source>
        <dbReference type="Google" id="ProtNLM"/>
    </source>
</evidence>
<evidence type="ECO:0000313" key="2">
    <source>
        <dbReference type="EMBL" id="GAH80816.1"/>
    </source>
</evidence>
<comment type="caution">
    <text evidence="2">The sequence shown here is derived from an EMBL/GenBank/DDBJ whole genome shotgun (WGS) entry which is preliminary data.</text>
</comment>
<evidence type="ECO:0000256" key="1">
    <source>
        <dbReference type="SAM" id="Phobius"/>
    </source>
</evidence>
<proteinExistence type="predicted"/>
<accession>X1IEF6</accession>
<reference evidence="2" key="1">
    <citation type="journal article" date="2014" name="Front. Microbiol.">
        <title>High frequency of phylogenetically diverse reductive dehalogenase-homologous genes in deep subseafloor sedimentary metagenomes.</title>
        <authorList>
            <person name="Kawai M."/>
            <person name="Futagami T."/>
            <person name="Toyoda A."/>
            <person name="Takaki Y."/>
            <person name="Nishi S."/>
            <person name="Hori S."/>
            <person name="Arai W."/>
            <person name="Tsubouchi T."/>
            <person name="Morono Y."/>
            <person name="Uchiyama I."/>
            <person name="Ito T."/>
            <person name="Fujiyama A."/>
            <person name="Inagaki F."/>
            <person name="Takami H."/>
        </authorList>
    </citation>
    <scope>NUCLEOTIDE SEQUENCE</scope>
    <source>
        <strain evidence="2">Expedition CK06-06</strain>
    </source>
</reference>
<dbReference type="AlphaFoldDB" id="X1IEF6"/>